<proteinExistence type="predicted"/>
<reference evidence="4" key="2">
    <citation type="submission" date="2019-09" db="UniProtKB">
        <authorList>
            <consortium name="WormBaseParasite"/>
        </authorList>
    </citation>
    <scope>IDENTIFICATION</scope>
</reference>
<dbReference type="OrthoDB" id="418748at2759"/>
<dbReference type="EMBL" id="UZAH01001672">
    <property type="protein sequence ID" value="VDO19890.1"/>
    <property type="molecule type" value="Genomic_DNA"/>
</dbReference>
<accession>A0A183F5R6</accession>
<dbReference type="AlphaFoldDB" id="A0A183F5R6"/>
<accession>A0A3P7TD58</accession>
<protein>
    <submittedName>
        <fullName evidence="4">RNase H domain-containing protein</fullName>
    </submittedName>
</protein>
<evidence type="ECO:0000313" key="4">
    <source>
        <dbReference type="WBParaSite" id="HPBE_0000150801-mRNA-1"/>
    </source>
</evidence>
<evidence type="ECO:0000256" key="1">
    <source>
        <dbReference type="SAM" id="MobiDB-lite"/>
    </source>
</evidence>
<organism evidence="3 4">
    <name type="scientific">Heligmosomoides polygyrus</name>
    <name type="common">Parasitic roundworm</name>
    <dbReference type="NCBI Taxonomy" id="6339"/>
    <lineage>
        <taxon>Eukaryota</taxon>
        <taxon>Metazoa</taxon>
        <taxon>Ecdysozoa</taxon>
        <taxon>Nematoda</taxon>
        <taxon>Chromadorea</taxon>
        <taxon>Rhabditida</taxon>
        <taxon>Rhabditina</taxon>
        <taxon>Rhabditomorpha</taxon>
        <taxon>Strongyloidea</taxon>
        <taxon>Heligmosomidae</taxon>
        <taxon>Heligmosomoides</taxon>
    </lineage>
</organism>
<evidence type="ECO:0000313" key="2">
    <source>
        <dbReference type="EMBL" id="VDO19890.1"/>
    </source>
</evidence>
<dbReference type="WBParaSite" id="HPBE_0000150801-mRNA-1">
    <property type="protein sequence ID" value="HPBE_0000150801-mRNA-1"/>
    <property type="gene ID" value="HPBE_0000150801"/>
</dbReference>
<feature type="compositionally biased region" description="Basic and acidic residues" evidence="1">
    <location>
        <begin position="301"/>
        <end position="319"/>
    </location>
</feature>
<evidence type="ECO:0000313" key="3">
    <source>
        <dbReference type="Proteomes" id="UP000050761"/>
    </source>
</evidence>
<feature type="region of interest" description="Disordered" evidence="1">
    <location>
        <begin position="301"/>
        <end position="345"/>
    </location>
</feature>
<name>A0A183F5R6_HELPZ</name>
<dbReference type="Proteomes" id="UP000050761">
    <property type="component" value="Unassembled WGS sequence"/>
</dbReference>
<keyword evidence="3" id="KW-1185">Reference proteome</keyword>
<gene>
    <name evidence="2" type="ORF">HPBE_LOCUS1508</name>
</gene>
<sequence>MSPRSDVQNNARVLWKQDGKIEEEGVKLFYNGEDTNRNGVGIAVSESFKNSVAAVQMISDRLTAAKYEGRLSHYHAPQIGSPDHDRDEFYLTLEEVIRRGMEKVHEGKRIGLINPDRESILDLAAAHDLVICSIFFAKRESQKATYASGRRRKSTTSCCGKEPSQTTACNVKKTKFISSKQCTESIFDCQKNVIDKVEEFRYLEVTYPRAEAWIGDPGRIPQQLNPLDQVEGVNRNPRRMEMLQTFRGKLSRRVERPACLRDRVGNEDVSAVMKTAPIQLKMREQCPRWYRYTPEDQRITHEVDPKFRGSLKERDREELQGNGGKTSSREISPKSALRQTTPLIG</sequence>
<reference evidence="2 3" key="1">
    <citation type="submission" date="2018-11" db="EMBL/GenBank/DDBJ databases">
        <authorList>
            <consortium name="Pathogen Informatics"/>
        </authorList>
    </citation>
    <scope>NUCLEOTIDE SEQUENCE [LARGE SCALE GENOMIC DNA]</scope>
</reference>